<evidence type="ECO:0000256" key="2">
    <source>
        <dbReference type="SAM" id="MobiDB-lite"/>
    </source>
</evidence>
<dbReference type="AlphaFoldDB" id="A0A1G8BU10"/>
<dbReference type="STRING" id="930129.SAMN05216352_10179"/>
<feature type="region of interest" description="Disordered" evidence="2">
    <location>
        <begin position="1"/>
        <end position="21"/>
    </location>
</feature>
<organism evidence="3 4">
    <name type="scientific">Alteribacillus bidgolensis</name>
    <dbReference type="NCBI Taxonomy" id="930129"/>
    <lineage>
        <taxon>Bacteria</taxon>
        <taxon>Bacillati</taxon>
        <taxon>Bacillota</taxon>
        <taxon>Bacilli</taxon>
        <taxon>Bacillales</taxon>
        <taxon>Bacillaceae</taxon>
        <taxon>Alteribacillus</taxon>
    </lineage>
</organism>
<name>A0A1G8BU10_9BACI</name>
<gene>
    <name evidence="3" type="ORF">SAMN05216352_10179</name>
</gene>
<accession>A0A1G8BU10</accession>
<reference evidence="3 4" key="1">
    <citation type="submission" date="2016-10" db="EMBL/GenBank/DDBJ databases">
        <authorList>
            <person name="de Groot N.N."/>
        </authorList>
    </citation>
    <scope>NUCLEOTIDE SEQUENCE [LARGE SCALE GENOMIC DNA]</scope>
    <source>
        <strain evidence="4">P4B,CCM 7963,CECT 7998,DSM 25260,IBRC-M 10614,KCTC 13821</strain>
    </source>
</reference>
<keyword evidence="1" id="KW-0175">Coiled coil</keyword>
<keyword evidence="4" id="KW-1185">Reference proteome</keyword>
<dbReference type="Proteomes" id="UP000199017">
    <property type="component" value="Unassembled WGS sequence"/>
</dbReference>
<evidence type="ECO:0000256" key="1">
    <source>
        <dbReference type="SAM" id="Coils"/>
    </source>
</evidence>
<dbReference type="EMBL" id="FNDU01000001">
    <property type="protein sequence ID" value="SDH36588.1"/>
    <property type="molecule type" value="Genomic_DNA"/>
</dbReference>
<feature type="compositionally biased region" description="Polar residues" evidence="2">
    <location>
        <begin position="1"/>
        <end position="20"/>
    </location>
</feature>
<evidence type="ECO:0000313" key="3">
    <source>
        <dbReference type="EMBL" id="SDH36588.1"/>
    </source>
</evidence>
<proteinExistence type="predicted"/>
<feature type="coiled-coil region" evidence="1">
    <location>
        <begin position="347"/>
        <end position="378"/>
    </location>
</feature>
<protein>
    <submittedName>
        <fullName evidence="3">Uncharacterized protein</fullName>
    </submittedName>
</protein>
<sequence length="750" mass="83712">MNSVKLSANISSKQNQSSSLPLREGAVYRANILERRGNNEATIRLNNWKIHAIFQGGMPKQNNIAFQVTNRKEGELQVRALTNSQNNIDGQNRAVSTSSILKNLGVHQPSNAVKSGASILLDLGTALTKTSTRSLQNFMEKSSGTTEQKLQTVQAAANKRIDITENNLRDIHEGLHSKSAVNFMKSLSVSNYNSQESQTQMSADKVNEAVKQGIRAAEASDKEGLKETVQNIRTQLQKGEEPSKALKEIKEKIINHSALTERQRSDAEKGVKEVENFISKGKTRQAKEVLSDTLKTEGALPREKSGAVSSSLIENIQDIRYALHNGGSAKETIKQIQREVLNHPELTKEQASQLKQAIKEAEQLSNAGREKLDNALRTLEKSAGTKMAPAPMERLEEPLHQLRKELQAGAPADKVLQKIKQLLQQGDKREIAQTLDRVLSQMASSSAGNKGAMHLDIQQALEKAGFYRTYVREMGKLINQSEQLHEAGRKHMINILDKIELTGKERANVQEMLPSLKNKVNQEPDLNKLLNQVRGELVPSLPNRLQPSAAEQTAKAQVLLDQRKELASRQHTHRLLEDLTKAMQVNDNQSKLSSYVVNEAIQTSVPFESKQLLETRITEKLIKVADDFKQIKQDTLKQLEQASKLIRQDKQSAPQAKKILEAAIKKLDRAILRSDVMLFTDMKTERQLLQASGQLAEAKQLLGKGKIAEAHCFTFCSVGLNCNLLILVPRLQPINWLNKIIFICKKTLDY</sequence>
<evidence type="ECO:0000313" key="4">
    <source>
        <dbReference type="Proteomes" id="UP000199017"/>
    </source>
</evidence>